<accession>A0A3P6FA89</accession>
<feature type="compositionally biased region" description="Polar residues" evidence="1">
    <location>
        <begin position="74"/>
        <end position="87"/>
    </location>
</feature>
<feature type="region of interest" description="Disordered" evidence="1">
    <location>
        <begin position="20"/>
        <end position="87"/>
    </location>
</feature>
<reference evidence="2" key="1">
    <citation type="submission" date="2018-11" db="EMBL/GenBank/DDBJ databases">
        <authorList>
            <consortium name="Genoscope - CEA"/>
            <person name="William W."/>
        </authorList>
    </citation>
    <scope>NUCLEOTIDE SEQUENCE</scope>
</reference>
<evidence type="ECO:0000256" key="1">
    <source>
        <dbReference type="SAM" id="MobiDB-lite"/>
    </source>
</evidence>
<evidence type="ECO:0000313" key="2">
    <source>
        <dbReference type="EMBL" id="VDD54733.1"/>
    </source>
</evidence>
<organism evidence="2">
    <name type="scientific">Brassica oleracea</name>
    <name type="common">Wild cabbage</name>
    <dbReference type="NCBI Taxonomy" id="3712"/>
    <lineage>
        <taxon>Eukaryota</taxon>
        <taxon>Viridiplantae</taxon>
        <taxon>Streptophyta</taxon>
        <taxon>Embryophyta</taxon>
        <taxon>Tracheophyta</taxon>
        <taxon>Spermatophyta</taxon>
        <taxon>Magnoliopsida</taxon>
        <taxon>eudicotyledons</taxon>
        <taxon>Gunneridae</taxon>
        <taxon>Pentapetalae</taxon>
        <taxon>rosids</taxon>
        <taxon>malvids</taxon>
        <taxon>Brassicales</taxon>
        <taxon>Brassicaceae</taxon>
        <taxon>Brassiceae</taxon>
        <taxon>Brassica</taxon>
    </lineage>
</organism>
<dbReference type="AlphaFoldDB" id="A0A3P6FA89"/>
<name>A0A3P6FA89_BRAOL</name>
<gene>
    <name evidence="2" type="ORF">BOLC8T47962H</name>
</gene>
<protein>
    <submittedName>
        <fullName evidence="2">Uncharacterized protein</fullName>
    </submittedName>
</protein>
<sequence>MQKQSRLCFLAEHKLRQVTTTSMVKPKRTKTAQITSENASEKDDPKSSIQATAAGNKKAPEKSNPEEVDDPVTVTATNTSDATWPNE</sequence>
<dbReference type="EMBL" id="LR031879">
    <property type="protein sequence ID" value="VDD54733.1"/>
    <property type="molecule type" value="Genomic_DNA"/>
</dbReference>
<proteinExistence type="predicted"/>